<evidence type="ECO:0000256" key="7">
    <source>
        <dbReference type="SAM" id="Phobius"/>
    </source>
</evidence>
<proteinExistence type="predicted"/>
<feature type="transmembrane region" description="Helical" evidence="7">
    <location>
        <begin position="389"/>
        <end position="411"/>
    </location>
</feature>
<keyword evidence="5 7" id="KW-1133">Transmembrane helix</keyword>
<feature type="transmembrane region" description="Helical" evidence="7">
    <location>
        <begin position="110"/>
        <end position="128"/>
    </location>
</feature>
<dbReference type="InterPro" id="IPR036259">
    <property type="entry name" value="MFS_trans_sf"/>
</dbReference>
<dbReference type="PROSITE" id="PS50850">
    <property type="entry name" value="MFS"/>
    <property type="match status" value="1"/>
</dbReference>
<dbReference type="GO" id="GO:0022857">
    <property type="term" value="F:transmembrane transporter activity"/>
    <property type="evidence" value="ECO:0007669"/>
    <property type="project" value="InterPro"/>
</dbReference>
<feature type="transmembrane region" description="Helical" evidence="7">
    <location>
        <begin position="149"/>
        <end position="173"/>
    </location>
</feature>
<organism evidence="9 10">
    <name type="scientific">Eubacterium callanderi</name>
    <dbReference type="NCBI Taxonomy" id="53442"/>
    <lineage>
        <taxon>Bacteria</taxon>
        <taxon>Bacillati</taxon>
        <taxon>Bacillota</taxon>
        <taxon>Clostridia</taxon>
        <taxon>Eubacteriales</taxon>
        <taxon>Eubacteriaceae</taxon>
        <taxon>Eubacterium</taxon>
    </lineage>
</organism>
<dbReference type="InterPro" id="IPR020846">
    <property type="entry name" value="MFS_dom"/>
</dbReference>
<keyword evidence="2" id="KW-0813">Transport</keyword>
<dbReference type="Gene3D" id="1.20.1250.20">
    <property type="entry name" value="MFS general substrate transporter like domains"/>
    <property type="match status" value="1"/>
</dbReference>
<protein>
    <submittedName>
        <fullName evidence="9">MFS transporter</fullName>
    </submittedName>
</protein>
<name>A0A1I5N521_9FIRM</name>
<accession>A0A1I5N521</accession>
<feature type="transmembrane region" description="Helical" evidence="7">
    <location>
        <begin position="252"/>
        <end position="273"/>
    </location>
</feature>
<feature type="transmembrane region" description="Helical" evidence="7">
    <location>
        <begin position="228"/>
        <end position="246"/>
    </location>
</feature>
<feature type="domain" description="Major facilitator superfamily (MFS) profile" evidence="8">
    <location>
        <begin position="21"/>
        <end position="416"/>
    </location>
</feature>
<dbReference type="CDD" id="cd06174">
    <property type="entry name" value="MFS"/>
    <property type="match status" value="1"/>
</dbReference>
<evidence type="ECO:0000313" key="10">
    <source>
        <dbReference type="Proteomes" id="UP000586254"/>
    </source>
</evidence>
<feature type="transmembrane region" description="Helical" evidence="7">
    <location>
        <begin position="58"/>
        <end position="79"/>
    </location>
</feature>
<gene>
    <name evidence="9" type="ORF">H0N91_07445</name>
</gene>
<feature type="transmembrane region" description="Helical" evidence="7">
    <location>
        <begin position="351"/>
        <end position="369"/>
    </location>
</feature>
<comment type="caution">
    <text evidence="9">The sequence shown here is derived from an EMBL/GenBank/DDBJ whole genome shotgun (WGS) entry which is preliminary data.</text>
</comment>
<dbReference type="PANTHER" id="PTHR23517">
    <property type="entry name" value="RESISTANCE PROTEIN MDTM, PUTATIVE-RELATED-RELATED"/>
    <property type="match status" value="1"/>
</dbReference>
<evidence type="ECO:0000256" key="4">
    <source>
        <dbReference type="ARBA" id="ARBA00022692"/>
    </source>
</evidence>
<reference evidence="9 10" key="1">
    <citation type="submission" date="2020-07" db="EMBL/GenBank/DDBJ databases">
        <title>Organ Donor 1.</title>
        <authorList>
            <person name="Marsh A.J."/>
            <person name="Azcarate-Peril M.A."/>
        </authorList>
    </citation>
    <scope>NUCLEOTIDE SEQUENCE [LARGE SCALE GENOMIC DNA]</scope>
    <source>
        <strain evidence="9 10">AMC0717</strain>
    </source>
</reference>
<feature type="transmembrane region" description="Helical" evidence="7">
    <location>
        <begin position="86"/>
        <end position="104"/>
    </location>
</feature>
<dbReference type="GO" id="GO:0005886">
    <property type="term" value="C:plasma membrane"/>
    <property type="evidence" value="ECO:0007669"/>
    <property type="project" value="UniProtKB-SubCell"/>
</dbReference>
<dbReference type="AlphaFoldDB" id="A0A1I5N521"/>
<evidence type="ECO:0000259" key="8">
    <source>
        <dbReference type="PROSITE" id="PS50850"/>
    </source>
</evidence>
<feature type="transmembrane region" description="Helical" evidence="7">
    <location>
        <begin position="179"/>
        <end position="201"/>
    </location>
</feature>
<dbReference type="InterPro" id="IPR011701">
    <property type="entry name" value="MFS"/>
</dbReference>
<keyword evidence="4 7" id="KW-0812">Transmembrane</keyword>
<dbReference type="InterPro" id="IPR050171">
    <property type="entry name" value="MFS_Transporters"/>
</dbReference>
<evidence type="ECO:0000256" key="1">
    <source>
        <dbReference type="ARBA" id="ARBA00004651"/>
    </source>
</evidence>
<sequence>MNFLKGEKKLSDLSRFHKMFLIVLISMGSSIIYMPVYLKNVFYEPLMVGLGVSNEQLGALVGMYGIMATILYIPSGIVADKVRVRTLAWVGFAATALAVFWYAAMPSYGVLLFIFGLMAVTTILIWWGTRFKLVRLVSSEEEYPKNIGFSYGLYGVAGLIFNMIALGVFGMIADQTRGVTTVLIIMGAIILLFGILSFFFIPKFEGEIKTDGKSFNLSEFAEALRHPGVWLASISMFFICFVYQGMNYTTPFLTNVFGASLGLVSVVGMIRTYGITLISSPILGKVAEKINSPAKVIMVISAVAALCYGSFLILPKTAAMAIVVAVIMVVLGFVGNGAFGIASSQLTETKVPIHVFGAATGMVSVIGFLPESFMHQWFGGMIDRQGNAAFTTIFGILIVCAVLSIGASLLVRRYAKKHTGTGEDKKTVKEVDTAVE</sequence>
<keyword evidence="6 7" id="KW-0472">Membrane</keyword>
<comment type="subcellular location">
    <subcellularLocation>
        <location evidence="1">Cell membrane</location>
        <topology evidence="1">Multi-pass membrane protein</topology>
    </subcellularLocation>
</comment>
<dbReference type="SUPFAM" id="SSF103473">
    <property type="entry name" value="MFS general substrate transporter"/>
    <property type="match status" value="1"/>
</dbReference>
<dbReference type="RefSeq" id="WP_090414073.1">
    <property type="nucleotide sequence ID" value="NZ_DBGDOQ010000036.1"/>
</dbReference>
<evidence type="ECO:0000256" key="6">
    <source>
        <dbReference type="ARBA" id="ARBA00023136"/>
    </source>
</evidence>
<feature type="transmembrane region" description="Helical" evidence="7">
    <location>
        <begin position="319"/>
        <end position="339"/>
    </location>
</feature>
<evidence type="ECO:0000256" key="3">
    <source>
        <dbReference type="ARBA" id="ARBA00022475"/>
    </source>
</evidence>
<evidence type="ECO:0000256" key="2">
    <source>
        <dbReference type="ARBA" id="ARBA00022448"/>
    </source>
</evidence>
<dbReference type="Pfam" id="PF07690">
    <property type="entry name" value="MFS_1"/>
    <property type="match status" value="1"/>
</dbReference>
<evidence type="ECO:0000256" key="5">
    <source>
        <dbReference type="ARBA" id="ARBA00022989"/>
    </source>
</evidence>
<feature type="transmembrane region" description="Helical" evidence="7">
    <location>
        <begin position="294"/>
        <end position="313"/>
    </location>
</feature>
<dbReference type="PANTHER" id="PTHR23517:SF3">
    <property type="entry name" value="INTEGRAL MEMBRANE TRANSPORT PROTEIN"/>
    <property type="match status" value="1"/>
</dbReference>
<evidence type="ECO:0000313" key="9">
    <source>
        <dbReference type="EMBL" id="NZA37980.1"/>
    </source>
</evidence>
<keyword evidence="3" id="KW-1003">Cell membrane</keyword>
<feature type="transmembrane region" description="Helical" evidence="7">
    <location>
        <begin position="20"/>
        <end position="38"/>
    </location>
</feature>
<dbReference type="Proteomes" id="UP000586254">
    <property type="component" value="Unassembled WGS sequence"/>
</dbReference>
<dbReference type="EMBL" id="JACCKS010000007">
    <property type="protein sequence ID" value="NZA37980.1"/>
    <property type="molecule type" value="Genomic_DNA"/>
</dbReference>